<dbReference type="AlphaFoldDB" id="X1H0B5"/>
<protein>
    <submittedName>
        <fullName evidence="1">Uncharacterized protein</fullName>
    </submittedName>
</protein>
<dbReference type="EMBL" id="BARU01024547">
    <property type="protein sequence ID" value="GAH50525.1"/>
    <property type="molecule type" value="Genomic_DNA"/>
</dbReference>
<comment type="caution">
    <text evidence="1">The sequence shown here is derived from an EMBL/GenBank/DDBJ whole genome shotgun (WGS) entry which is preliminary data.</text>
</comment>
<sequence length="43" mass="4750">ATRVVDRASPPTSINFIKIQSRMKLTIIEKLATLSGVFTFLNA</sequence>
<organism evidence="1">
    <name type="scientific">marine sediment metagenome</name>
    <dbReference type="NCBI Taxonomy" id="412755"/>
    <lineage>
        <taxon>unclassified sequences</taxon>
        <taxon>metagenomes</taxon>
        <taxon>ecological metagenomes</taxon>
    </lineage>
</organism>
<name>X1H0B5_9ZZZZ</name>
<accession>X1H0B5</accession>
<feature type="non-terminal residue" evidence="1">
    <location>
        <position position="1"/>
    </location>
</feature>
<gene>
    <name evidence="1" type="ORF">S03H2_39667</name>
</gene>
<reference evidence="1" key="1">
    <citation type="journal article" date="2014" name="Front. Microbiol.">
        <title>High frequency of phylogenetically diverse reductive dehalogenase-homologous genes in deep subseafloor sedimentary metagenomes.</title>
        <authorList>
            <person name="Kawai M."/>
            <person name="Futagami T."/>
            <person name="Toyoda A."/>
            <person name="Takaki Y."/>
            <person name="Nishi S."/>
            <person name="Hori S."/>
            <person name="Arai W."/>
            <person name="Tsubouchi T."/>
            <person name="Morono Y."/>
            <person name="Uchiyama I."/>
            <person name="Ito T."/>
            <person name="Fujiyama A."/>
            <person name="Inagaki F."/>
            <person name="Takami H."/>
        </authorList>
    </citation>
    <scope>NUCLEOTIDE SEQUENCE</scope>
    <source>
        <strain evidence="1">Expedition CK06-06</strain>
    </source>
</reference>
<evidence type="ECO:0000313" key="1">
    <source>
        <dbReference type="EMBL" id="GAH50525.1"/>
    </source>
</evidence>
<proteinExistence type="predicted"/>